<dbReference type="Proteomes" id="UP001150941">
    <property type="component" value="Unassembled WGS sequence"/>
</dbReference>
<proteinExistence type="predicted"/>
<keyword evidence="2" id="KW-1185">Reference proteome</keyword>
<name>A0A9W9P0J5_9EURO</name>
<dbReference type="AlphaFoldDB" id="A0A9W9P0J5"/>
<sequence length="430" mass="47384">MEVHVVSKLDNSQHKTIILPDDAELGKLGESAIRVRTQLVGLTSNNLSYARLGTALRWWDAYPVQQSYPEPYNDTASWGIVPAWGFAAVQESTIPDLVTGTLLCGFWATSNTAADLKLKPGEATGHWIEISEHRTGLMPLYNRYVVTSESLESPTEDQLDRLAWSSVFRVWAAGYYLDEYVFPTDTAKQAPVHPSGGLGLPWTAEDADLSSAVVVNLAASTKTARTFTYFFERRAKEAAPLGLLQVTSAVEGLTRATEFAKPVFPSNAVNYTQLESQDTVTWLRERAPSKIVILDYGTRPGGLERLLNLVENDSILQKSKTVIISIGTQQMVLSSEETLKAQEQAAALGKIQYNTSSIEDVGIATKGENGFFESLGPKWERLLDQRHQWAPDLKMIWGDGVSGPEGIEGGWDRVANGRVGADEARVYRLF</sequence>
<evidence type="ECO:0000313" key="1">
    <source>
        <dbReference type="EMBL" id="KAJ5232860.1"/>
    </source>
</evidence>
<reference evidence="1" key="1">
    <citation type="submission" date="2022-11" db="EMBL/GenBank/DDBJ databases">
        <authorList>
            <person name="Petersen C."/>
        </authorList>
    </citation>
    <scope>NUCLEOTIDE SEQUENCE</scope>
    <source>
        <strain evidence="1">IBT 19713</strain>
    </source>
</reference>
<dbReference type="Pfam" id="PF11017">
    <property type="entry name" value="DUF2855"/>
    <property type="match status" value="1"/>
</dbReference>
<dbReference type="InterPro" id="IPR021276">
    <property type="entry name" value="DUF2855"/>
</dbReference>
<dbReference type="OrthoDB" id="192702at2759"/>
<gene>
    <name evidence="1" type="ORF">N7468_005816</name>
</gene>
<protein>
    <submittedName>
        <fullName evidence="1">Uncharacterized protein</fullName>
    </submittedName>
</protein>
<dbReference type="EMBL" id="JAPQKS010000004">
    <property type="protein sequence ID" value="KAJ5232860.1"/>
    <property type="molecule type" value="Genomic_DNA"/>
</dbReference>
<accession>A0A9W9P0J5</accession>
<dbReference type="RefSeq" id="XP_058330852.1">
    <property type="nucleotide sequence ID" value="XM_058475112.1"/>
</dbReference>
<organism evidence="1 2">
    <name type="scientific">Penicillium chermesinum</name>
    <dbReference type="NCBI Taxonomy" id="63820"/>
    <lineage>
        <taxon>Eukaryota</taxon>
        <taxon>Fungi</taxon>
        <taxon>Dikarya</taxon>
        <taxon>Ascomycota</taxon>
        <taxon>Pezizomycotina</taxon>
        <taxon>Eurotiomycetes</taxon>
        <taxon>Eurotiomycetidae</taxon>
        <taxon>Eurotiales</taxon>
        <taxon>Aspergillaceae</taxon>
        <taxon>Penicillium</taxon>
    </lineage>
</organism>
<comment type="caution">
    <text evidence="1">The sequence shown here is derived from an EMBL/GenBank/DDBJ whole genome shotgun (WGS) entry which is preliminary data.</text>
</comment>
<reference evidence="1" key="2">
    <citation type="journal article" date="2023" name="IMA Fungus">
        <title>Comparative genomic study of the Penicillium genus elucidates a diverse pangenome and 15 lateral gene transfer events.</title>
        <authorList>
            <person name="Petersen C."/>
            <person name="Sorensen T."/>
            <person name="Nielsen M.R."/>
            <person name="Sondergaard T.E."/>
            <person name="Sorensen J.L."/>
            <person name="Fitzpatrick D.A."/>
            <person name="Frisvad J.C."/>
            <person name="Nielsen K.L."/>
        </authorList>
    </citation>
    <scope>NUCLEOTIDE SEQUENCE</scope>
    <source>
        <strain evidence="1">IBT 19713</strain>
    </source>
</reference>
<dbReference type="GeneID" id="83202415"/>
<evidence type="ECO:0000313" key="2">
    <source>
        <dbReference type="Proteomes" id="UP001150941"/>
    </source>
</evidence>